<gene>
    <name evidence="1" type="ORF">GGG17_05420</name>
</gene>
<accession>A0A6I3IID2</accession>
<evidence type="ECO:0000313" key="2">
    <source>
        <dbReference type="Proteomes" id="UP000431092"/>
    </source>
</evidence>
<comment type="caution">
    <text evidence="1">The sequence shown here is derived from an EMBL/GenBank/DDBJ whole genome shotgun (WGS) entry which is preliminary data.</text>
</comment>
<protein>
    <recommendedName>
        <fullName evidence="3">FUSC family protein</fullName>
    </recommendedName>
</protein>
<dbReference type="AlphaFoldDB" id="A0A6I3IID2"/>
<dbReference type="Proteomes" id="UP000431092">
    <property type="component" value="Unassembled WGS sequence"/>
</dbReference>
<evidence type="ECO:0000313" key="1">
    <source>
        <dbReference type="EMBL" id="MTB71415.1"/>
    </source>
</evidence>
<sequence length="170" mass="18536">MGRVEREVYAAATSPRHVRALTVGGGTLLAALPLPASLRAGLGLAGYLAGLALPADRQAAAEPDHLRHLRRQVDRLGDWLDDRRGALGWDVETWLDRVLVRAGGVLADPALVAEPERLASLSRLLLVTLPEVLREGEDTAFEPDPSRRRLRLALRLDHLDRELTALRSAA</sequence>
<reference evidence="1 2" key="1">
    <citation type="submission" date="2019-11" db="EMBL/GenBank/DDBJ databases">
        <title>Whole genome sequencing identifies a novel species of the genus Arsenicicoccus isolated from human blood.</title>
        <authorList>
            <person name="Jeong J.H."/>
            <person name="Kweon O.J."/>
            <person name="Kim H.R."/>
            <person name="Kim T.-H."/>
            <person name="Ha S.-M."/>
            <person name="Lee M.-K."/>
        </authorList>
    </citation>
    <scope>NUCLEOTIDE SEQUENCE [LARGE SCALE GENOMIC DNA]</scope>
    <source>
        <strain evidence="1 2">MKL-02</strain>
    </source>
</reference>
<dbReference type="EMBL" id="WLVL01000019">
    <property type="protein sequence ID" value="MTB71415.1"/>
    <property type="molecule type" value="Genomic_DNA"/>
</dbReference>
<evidence type="ECO:0008006" key="3">
    <source>
        <dbReference type="Google" id="ProtNLM"/>
    </source>
</evidence>
<dbReference type="RefSeq" id="WP_154592746.1">
    <property type="nucleotide sequence ID" value="NZ_CP171001.1"/>
</dbReference>
<name>A0A6I3IID2_9MICO</name>
<organism evidence="1 2">
    <name type="scientific">Arsenicicoccus cauae</name>
    <dbReference type="NCBI Taxonomy" id="2663847"/>
    <lineage>
        <taxon>Bacteria</taxon>
        <taxon>Bacillati</taxon>
        <taxon>Actinomycetota</taxon>
        <taxon>Actinomycetes</taxon>
        <taxon>Micrococcales</taxon>
        <taxon>Intrasporangiaceae</taxon>
        <taxon>Arsenicicoccus</taxon>
    </lineage>
</organism>
<keyword evidence="2" id="KW-1185">Reference proteome</keyword>
<proteinExistence type="predicted"/>